<dbReference type="Gene3D" id="3.20.20.140">
    <property type="entry name" value="Metal-dependent hydrolases"/>
    <property type="match status" value="1"/>
</dbReference>
<dbReference type="NCBIfam" id="NF010372">
    <property type="entry name" value="PRK13798.1"/>
    <property type="match status" value="1"/>
</dbReference>
<dbReference type="InterPro" id="IPR011059">
    <property type="entry name" value="Metal-dep_hydrolase_composite"/>
</dbReference>
<reference evidence="14 15" key="1">
    <citation type="submission" date="2019-02" db="EMBL/GenBank/DDBJ databases">
        <title>Deep-cultivation of Planctomycetes and their phenomic and genomic characterization uncovers novel biology.</title>
        <authorList>
            <person name="Wiegand S."/>
            <person name="Jogler M."/>
            <person name="Boedeker C."/>
            <person name="Pinto D."/>
            <person name="Vollmers J."/>
            <person name="Rivas-Marin E."/>
            <person name="Kohn T."/>
            <person name="Peeters S.H."/>
            <person name="Heuer A."/>
            <person name="Rast P."/>
            <person name="Oberbeckmann S."/>
            <person name="Bunk B."/>
            <person name="Jeske O."/>
            <person name="Meyerdierks A."/>
            <person name="Storesund J.E."/>
            <person name="Kallscheuer N."/>
            <person name="Luecker S."/>
            <person name="Lage O.M."/>
            <person name="Pohl T."/>
            <person name="Merkel B.J."/>
            <person name="Hornburger P."/>
            <person name="Mueller R.-W."/>
            <person name="Bruemmer F."/>
            <person name="Labrenz M."/>
            <person name="Spormann A.M."/>
            <person name="Op Den Camp H."/>
            <person name="Overmann J."/>
            <person name="Amann R."/>
            <person name="Jetten M.S.M."/>
            <person name="Mascher T."/>
            <person name="Medema M.H."/>
            <person name="Devos D.P."/>
            <person name="Kaster A.-K."/>
            <person name="Ovreas L."/>
            <person name="Rohde M."/>
            <person name="Galperin M.Y."/>
            <person name="Jogler C."/>
        </authorList>
    </citation>
    <scope>NUCLEOTIDE SEQUENCE [LARGE SCALE GENOMIC DNA]</scope>
    <source>
        <strain evidence="14 15">Pla22</strain>
    </source>
</reference>
<dbReference type="InterPro" id="IPR017595">
    <property type="entry name" value="OHCU_decarboxylase-2"/>
</dbReference>
<dbReference type="NCBIfam" id="TIGR03178">
    <property type="entry name" value="allantoinase"/>
    <property type="match status" value="1"/>
</dbReference>
<protein>
    <recommendedName>
        <fullName evidence="7">allantoinase</fullName>
        <ecNumber evidence="7">3.5.2.5</ecNumber>
    </recommendedName>
</protein>
<keyword evidence="9" id="KW-0479">Metal-binding</keyword>
<gene>
    <name evidence="14" type="primary">allB</name>
    <name evidence="14" type="ORF">Pla22_09680</name>
</gene>
<dbReference type="EMBL" id="SJPI01000001">
    <property type="protein sequence ID" value="TWT53339.1"/>
    <property type="molecule type" value="Genomic_DNA"/>
</dbReference>
<evidence type="ECO:0000256" key="1">
    <source>
        <dbReference type="ARBA" id="ARBA00001947"/>
    </source>
</evidence>
<evidence type="ECO:0000313" key="15">
    <source>
        <dbReference type="Proteomes" id="UP000316598"/>
    </source>
</evidence>
<dbReference type="NCBIfam" id="TIGR03180">
    <property type="entry name" value="UraD_2"/>
    <property type="match status" value="1"/>
</dbReference>
<comment type="caution">
    <text evidence="14">The sequence shown here is derived from an EMBL/GenBank/DDBJ whole genome shotgun (WGS) entry which is preliminary data.</text>
</comment>
<dbReference type="SUPFAM" id="SSF51338">
    <property type="entry name" value="Composite domain of metallo-dependent hydrolases"/>
    <property type="match status" value="1"/>
</dbReference>
<proteinExistence type="inferred from homology"/>
<evidence type="ECO:0000256" key="2">
    <source>
        <dbReference type="ARBA" id="ARBA00002368"/>
    </source>
</evidence>
<dbReference type="PANTHER" id="PTHR43668:SF2">
    <property type="entry name" value="ALLANTOINASE"/>
    <property type="match status" value="1"/>
</dbReference>
<dbReference type="PANTHER" id="PTHR43668">
    <property type="entry name" value="ALLANTOINASE"/>
    <property type="match status" value="1"/>
</dbReference>
<evidence type="ECO:0000256" key="5">
    <source>
        <dbReference type="ARBA" id="ARBA00010368"/>
    </source>
</evidence>
<evidence type="ECO:0000259" key="12">
    <source>
        <dbReference type="Pfam" id="PF01979"/>
    </source>
</evidence>
<dbReference type="GO" id="GO:0050897">
    <property type="term" value="F:cobalt ion binding"/>
    <property type="evidence" value="ECO:0007669"/>
    <property type="project" value="InterPro"/>
</dbReference>
<evidence type="ECO:0000256" key="10">
    <source>
        <dbReference type="ARBA" id="ARBA00022801"/>
    </source>
</evidence>
<comment type="function">
    <text evidence="2">Catalyzes the reversible cyclization of carbamoyl aspartate to dihydroorotate.</text>
</comment>
<dbReference type="Proteomes" id="UP000316598">
    <property type="component" value="Unassembled WGS sequence"/>
</dbReference>
<dbReference type="PROSITE" id="PS01137">
    <property type="entry name" value="TATD_1"/>
    <property type="match status" value="1"/>
</dbReference>
<dbReference type="InterPro" id="IPR017593">
    <property type="entry name" value="Allantoinase"/>
</dbReference>
<dbReference type="Pfam" id="PF09349">
    <property type="entry name" value="OHCU_decarbox"/>
    <property type="match status" value="1"/>
</dbReference>
<evidence type="ECO:0000313" key="14">
    <source>
        <dbReference type="EMBL" id="TWT53339.1"/>
    </source>
</evidence>
<dbReference type="GO" id="GO:0000256">
    <property type="term" value="P:allantoin catabolic process"/>
    <property type="evidence" value="ECO:0007669"/>
    <property type="project" value="InterPro"/>
</dbReference>
<dbReference type="SUPFAM" id="SSF158694">
    <property type="entry name" value="UraD-Like"/>
    <property type="match status" value="1"/>
</dbReference>
<dbReference type="SUPFAM" id="SSF51556">
    <property type="entry name" value="Metallo-dependent hydrolases"/>
    <property type="match status" value="1"/>
</dbReference>
<dbReference type="EC" id="3.5.2.5" evidence="7"/>
<comment type="subunit">
    <text evidence="6">Homotetramer.</text>
</comment>
<dbReference type="GO" id="GO:0006145">
    <property type="term" value="P:purine nucleobase catabolic process"/>
    <property type="evidence" value="ECO:0007669"/>
    <property type="project" value="TreeGrafter"/>
</dbReference>
<evidence type="ECO:0000256" key="7">
    <source>
        <dbReference type="ARBA" id="ARBA00012863"/>
    </source>
</evidence>
<comment type="similarity">
    <text evidence="4">Belongs to the metallo-dependent hydrolases superfamily. DHOase family. Class I DHOase subfamily.</text>
</comment>
<dbReference type="InterPro" id="IPR018020">
    <property type="entry name" value="OHCU_decarboxylase"/>
</dbReference>
<evidence type="ECO:0000256" key="8">
    <source>
        <dbReference type="ARBA" id="ARBA00022631"/>
    </source>
</evidence>
<dbReference type="FunFam" id="3.20.20.140:FF:000032">
    <property type="entry name" value="Allantoinase Dal1"/>
    <property type="match status" value="1"/>
</dbReference>
<evidence type="ECO:0000259" key="13">
    <source>
        <dbReference type="Pfam" id="PF09349"/>
    </source>
</evidence>
<organism evidence="14 15">
    <name type="scientific">Rubripirellula amarantea</name>
    <dbReference type="NCBI Taxonomy" id="2527999"/>
    <lineage>
        <taxon>Bacteria</taxon>
        <taxon>Pseudomonadati</taxon>
        <taxon>Planctomycetota</taxon>
        <taxon>Planctomycetia</taxon>
        <taxon>Pirellulales</taxon>
        <taxon>Pirellulaceae</taxon>
        <taxon>Rubripirellula</taxon>
    </lineage>
</organism>
<dbReference type="GO" id="GO:0008270">
    <property type="term" value="F:zinc ion binding"/>
    <property type="evidence" value="ECO:0007669"/>
    <property type="project" value="InterPro"/>
</dbReference>
<comment type="pathway">
    <text evidence="3">Nitrogen metabolism; (S)-allantoin degradation; allantoate from (S)-allantoin: step 1/1.</text>
</comment>
<dbReference type="AlphaFoldDB" id="A0A5C5WT48"/>
<accession>A0A5C5WT48</accession>
<evidence type="ECO:0000256" key="3">
    <source>
        <dbReference type="ARBA" id="ARBA00004968"/>
    </source>
</evidence>
<dbReference type="PROSITE" id="PS00482">
    <property type="entry name" value="DIHYDROOROTASE_1"/>
    <property type="match status" value="1"/>
</dbReference>
<dbReference type="RefSeq" id="WP_146513574.1">
    <property type="nucleotide sequence ID" value="NZ_SJPI01000001.1"/>
</dbReference>
<comment type="cofactor">
    <cofactor evidence="1">
        <name>Zn(2+)</name>
        <dbReference type="ChEBI" id="CHEBI:29105"/>
    </cofactor>
</comment>
<evidence type="ECO:0000256" key="6">
    <source>
        <dbReference type="ARBA" id="ARBA00011881"/>
    </source>
</evidence>
<keyword evidence="8" id="KW-0659">Purine metabolism</keyword>
<dbReference type="GO" id="GO:0004038">
    <property type="term" value="F:allantoinase activity"/>
    <property type="evidence" value="ECO:0007669"/>
    <property type="project" value="UniProtKB-EC"/>
</dbReference>
<dbReference type="InterPro" id="IPR002195">
    <property type="entry name" value="Dihydroorotase_CS"/>
</dbReference>
<keyword evidence="11" id="KW-0862">Zinc</keyword>
<dbReference type="Pfam" id="PF01979">
    <property type="entry name" value="Amidohydro_1"/>
    <property type="match status" value="1"/>
</dbReference>
<keyword evidence="15" id="KW-1185">Reference proteome</keyword>
<dbReference type="GO" id="GO:0005737">
    <property type="term" value="C:cytoplasm"/>
    <property type="evidence" value="ECO:0007669"/>
    <property type="project" value="TreeGrafter"/>
</dbReference>
<sequence>MAEPSTAAFAITSTRVVTPEGEVDTAIVIEGDKISELKNRAEIPFHMPLIDVGDSMVSPGIIDAHVHVNEPGRTNWEGFETATRAAAAGGVTTIIDMPLNSSPVTTTVEALRIKQAAAHGKCAVDVGFYGGLVPGNENDIAKLVDAGVMGIKAFLCDSGLDEFPAAGEKELRSALQTLRSKNVPLLAHAEVVGNTITIADPRSYNDYANSRPESYEIAAIKQLIDLCRTYVTPIHIVHLATSAALSMIAEAKAEGLPITVETCPHYLFFEAGQIGEGQTSFKCAPPIRDQTNRDLLRDAVASGIIETVGSDHSPCSPDLKCLETGDFSKAWGGIASLQLTLSVMWTIAKEAGWTPGLLAERLSHRPAEVFGLGSTKGRISPGFDADLVIWDPAGSFDVHGHELGHRHDVTPYENLQLLGRVEQTYLRGKLIYQAGSLVGDRVGKLLHRQSNCLLASRLNSMNDTQLADALETCCASKTWIQQMISGGPFKDDKEVVTRSTEAGQTLGEADWLEAFSAHPRIGDIDSLRQKYANTKSIAGNEQSGVNDASDKVLHQLSAANDAYYDKFGFIFIVCATGKSAAEMLAILEQRLPLSRDQELANAAVEQLKITEIRLRKLIP</sequence>
<name>A0A5C5WT48_9BACT</name>
<dbReference type="InterPro" id="IPR018228">
    <property type="entry name" value="DNase_TatD-rel_CS"/>
</dbReference>
<dbReference type="Gene3D" id="1.10.3330.10">
    <property type="entry name" value="Oxo-4-hydroxy-4-carboxy-5-ureidoimidazoline decarboxylase"/>
    <property type="match status" value="1"/>
</dbReference>
<dbReference type="InterPro" id="IPR032466">
    <property type="entry name" value="Metal_Hydrolase"/>
</dbReference>
<evidence type="ECO:0000256" key="9">
    <source>
        <dbReference type="ARBA" id="ARBA00022723"/>
    </source>
</evidence>
<evidence type="ECO:0000256" key="4">
    <source>
        <dbReference type="ARBA" id="ARBA00010286"/>
    </source>
</evidence>
<dbReference type="InterPro" id="IPR006680">
    <property type="entry name" value="Amidohydro-rel"/>
</dbReference>
<feature type="domain" description="Amidohydrolase-related" evidence="12">
    <location>
        <begin position="56"/>
        <end position="430"/>
    </location>
</feature>
<dbReference type="OrthoDB" id="9765462at2"/>
<keyword evidence="10 14" id="KW-0378">Hydrolase</keyword>
<dbReference type="InterPro" id="IPR050138">
    <property type="entry name" value="DHOase/Allantoinase_Hydrolase"/>
</dbReference>
<dbReference type="InterPro" id="IPR036778">
    <property type="entry name" value="OHCU_decarboxylase_sf"/>
</dbReference>
<comment type="similarity">
    <text evidence="5">Belongs to the metallo-dependent hydrolases superfamily. Allantoinase family.</text>
</comment>
<feature type="domain" description="Oxo-4-hydroxy-4-carboxy-5-ureidoimidazoline decarboxylase" evidence="13">
    <location>
        <begin position="459"/>
        <end position="615"/>
    </location>
</feature>
<evidence type="ECO:0000256" key="11">
    <source>
        <dbReference type="ARBA" id="ARBA00022833"/>
    </source>
</evidence>